<reference evidence="2" key="1">
    <citation type="submission" date="2019-06" db="EMBL/GenBank/DDBJ databases">
        <authorList>
            <person name="Murdoch R.W."/>
            <person name="Fathepure B."/>
        </authorList>
    </citation>
    <scope>NUCLEOTIDE SEQUENCE</scope>
</reference>
<gene>
    <name evidence="2" type="ORF">KBTEX_01041</name>
</gene>
<dbReference type="Pfam" id="PF00583">
    <property type="entry name" value="Acetyltransf_1"/>
    <property type="match status" value="1"/>
</dbReference>
<proteinExistence type="predicted"/>
<dbReference type="Gene3D" id="3.40.630.30">
    <property type="match status" value="1"/>
</dbReference>
<dbReference type="AlphaFoldDB" id="A0A5B8R9P5"/>
<organism evidence="2">
    <name type="scientific">uncultured organism</name>
    <dbReference type="NCBI Taxonomy" id="155900"/>
    <lineage>
        <taxon>unclassified sequences</taxon>
        <taxon>environmental samples</taxon>
    </lineage>
</organism>
<dbReference type="InterPro" id="IPR000182">
    <property type="entry name" value="GNAT_dom"/>
</dbReference>
<dbReference type="PROSITE" id="PS51186">
    <property type="entry name" value="GNAT"/>
    <property type="match status" value="1"/>
</dbReference>
<dbReference type="EMBL" id="MN079088">
    <property type="protein sequence ID" value="QEA04733.1"/>
    <property type="molecule type" value="Genomic_DNA"/>
</dbReference>
<dbReference type="InterPro" id="IPR016181">
    <property type="entry name" value="Acyl_CoA_acyltransferase"/>
</dbReference>
<evidence type="ECO:0000313" key="2">
    <source>
        <dbReference type="EMBL" id="QEA04733.1"/>
    </source>
</evidence>
<feature type="domain" description="N-acetyltransferase" evidence="1">
    <location>
        <begin position="40"/>
        <end position="193"/>
    </location>
</feature>
<protein>
    <recommendedName>
        <fullName evidence="1">N-acetyltransferase domain-containing protein</fullName>
    </recommendedName>
</protein>
<sequence length="202" mass="22276">MSDTFHRRFDPANGRFTSRVHCLEMRSPPQRGPGPVPVGTSIAEWPAPALVDYLALFHRVGDPWLWYGRLEATAAEIGAYLQAPSTTILRLTVDGEAAGLVELDARDREAGSVEIAYCGLAPGQTGRGLGGLLLRTAVARAWSEPWVRRVWLHTCSEDHPDALAVYQRVGFRVFDTYDEWVADPRLRGLVPREAGPHVPIPA</sequence>
<dbReference type="GO" id="GO:0016747">
    <property type="term" value="F:acyltransferase activity, transferring groups other than amino-acyl groups"/>
    <property type="evidence" value="ECO:0007669"/>
    <property type="project" value="InterPro"/>
</dbReference>
<accession>A0A5B8R9P5</accession>
<name>A0A5B8R9P5_9ZZZZ</name>
<evidence type="ECO:0000259" key="1">
    <source>
        <dbReference type="PROSITE" id="PS51186"/>
    </source>
</evidence>
<dbReference type="SUPFAM" id="SSF55729">
    <property type="entry name" value="Acyl-CoA N-acyltransferases (Nat)"/>
    <property type="match status" value="1"/>
</dbReference>